<keyword evidence="5" id="KW-0472">Membrane</keyword>
<evidence type="ECO:0000256" key="1">
    <source>
        <dbReference type="ARBA" id="ARBA00005964"/>
    </source>
</evidence>
<dbReference type="PROSITE" id="PS00941">
    <property type="entry name" value="CARBOXYLESTERASE_B_2"/>
    <property type="match status" value="1"/>
</dbReference>
<feature type="region of interest" description="Disordered" evidence="4">
    <location>
        <begin position="172"/>
        <end position="193"/>
    </location>
</feature>
<dbReference type="InterPro" id="IPR051093">
    <property type="entry name" value="Neuroligin/BSAL"/>
</dbReference>
<feature type="compositionally biased region" description="Basic residues" evidence="4">
    <location>
        <begin position="35"/>
        <end position="45"/>
    </location>
</feature>
<comment type="caution">
    <text evidence="7">The sequence shown here is derived from an EMBL/GenBank/DDBJ whole genome shotgun (WGS) entry which is preliminary data.</text>
</comment>
<reference evidence="7" key="2">
    <citation type="submission" date="2021-09" db="EMBL/GenBank/DDBJ databases">
        <authorList>
            <person name="Jia N."/>
            <person name="Wang J."/>
            <person name="Shi W."/>
            <person name="Du L."/>
            <person name="Sun Y."/>
            <person name="Zhan W."/>
            <person name="Jiang J."/>
            <person name="Wang Q."/>
            <person name="Zhang B."/>
            <person name="Ji P."/>
            <person name="Sakyi L.B."/>
            <person name="Cui X."/>
            <person name="Yuan T."/>
            <person name="Jiang B."/>
            <person name="Yang W."/>
            <person name="Lam T.T.-Y."/>
            <person name="Chang Q."/>
            <person name="Ding S."/>
            <person name="Wang X."/>
            <person name="Zhu J."/>
            <person name="Ruan X."/>
            <person name="Zhao L."/>
            <person name="Wei J."/>
            <person name="Que T."/>
            <person name="Du C."/>
            <person name="Cheng J."/>
            <person name="Dai P."/>
            <person name="Han X."/>
            <person name="Huang E."/>
            <person name="Gao Y."/>
            <person name="Liu J."/>
            <person name="Shao H."/>
            <person name="Ye R."/>
            <person name="Li L."/>
            <person name="Wei W."/>
            <person name="Wang X."/>
            <person name="Wang C."/>
            <person name="Huo Q."/>
            <person name="Li W."/>
            <person name="Guo W."/>
            <person name="Chen H."/>
            <person name="Chen S."/>
            <person name="Zhou L."/>
            <person name="Zhou L."/>
            <person name="Ni X."/>
            <person name="Tian J."/>
            <person name="Zhou Y."/>
            <person name="Sheng Y."/>
            <person name="Liu T."/>
            <person name="Pan Y."/>
            <person name="Xia L."/>
            <person name="Li J."/>
            <person name="Zhao F."/>
            <person name="Cao W."/>
        </authorList>
    </citation>
    <scope>NUCLEOTIDE SEQUENCE</scope>
    <source>
        <strain evidence="7">Rsan-2018</strain>
        <tissue evidence="7">Larvae</tissue>
    </source>
</reference>
<evidence type="ECO:0000313" key="7">
    <source>
        <dbReference type="EMBL" id="KAH7981997.1"/>
    </source>
</evidence>
<accession>A0A9D4QGT5</accession>
<dbReference type="Gene3D" id="3.40.50.1820">
    <property type="entry name" value="alpha/beta hydrolase"/>
    <property type="match status" value="1"/>
</dbReference>
<evidence type="ECO:0000259" key="6">
    <source>
        <dbReference type="Pfam" id="PF00135"/>
    </source>
</evidence>
<dbReference type="VEuPathDB" id="VectorBase:RSAN_035751"/>
<dbReference type="PANTHER" id="PTHR43903">
    <property type="entry name" value="NEUROLIGIN"/>
    <property type="match status" value="1"/>
</dbReference>
<dbReference type="InterPro" id="IPR002018">
    <property type="entry name" value="CarbesteraseB"/>
</dbReference>
<dbReference type="InterPro" id="IPR019819">
    <property type="entry name" value="Carboxylesterase_B_CS"/>
</dbReference>
<keyword evidence="5" id="KW-1133">Transmembrane helix</keyword>
<evidence type="ECO:0000256" key="2">
    <source>
        <dbReference type="ARBA" id="ARBA00022729"/>
    </source>
</evidence>
<dbReference type="AlphaFoldDB" id="A0A9D4QGT5"/>
<dbReference type="EMBL" id="JABSTV010001245">
    <property type="protein sequence ID" value="KAH7981997.1"/>
    <property type="molecule type" value="Genomic_DNA"/>
</dbReference>
<keyword evidence="2" id="KW-0732">Signal</keyword>
<feature type="compositionally biased region" description="Basic and acidic residues" evidence="4">
    <location>
        <begin position="91"/>
        <end position="105"/>
    </location>
</feature>
<keyword evidence="8" id="KW-1185">Reference proteome</keyword>
<dbReference type="SUPFAM" id="SSF53474">
    <property type="entry name" value="alpha/beta-Hydrolases"/>
    <property type="match status" value="1"/>
</dbReference>
<keyword evidence="5" id="KW-0812">Transmembrane</keyword>
<name>A0A9D4QGT5_RHISA</name>
<dbReference type="InterPro" id="IPR029058">
    <property type="entry name" value="AB_hydrolase_fold"/>
</dbReference>
<proteinExistence type="inferred from homology"/>
<evidence type="ECO:0000256" key="5">
    <source>
        <dbReference type="SAM" id="Phobius"/>
    </source>
</evidence>
<comment type="similarity">
    <text evidence="1">Belongs to the type-B carboxylesterase/lipase family.</text>
</comment>
<feature type="compositionally biased region" description="Low complexity" evidence="4">
    <location>
        <begin position="175"/>
        <end position="193"/>
    </location>
</feature>
<dbReference type="Proteomes" id="UP000821837">
    <property type="component" value="Chromosome 1"/>
</dbReference>
<sequence>MKRKARTADRTPSPRVHWTFPKAQRRSEVAGCDAHRRRAWRTRRRTGVEPGQRDARGASRGPVPLSPSAVYSRLPIRPHNQRANNGGPKRGIPERTRLHGPHDRPPLPGQPPIDDRMMFAPALLPPLLLLALAGRAQQQQQHFPRTRFQPVHRYPPLPNGIKLSPELINQALQLPPNGHPQGPAQQQQQQSFRPQRMVQLTIPQGVLRGRVLRTPSGRGLVAFLGVPYAAAPLGPLRFKPPVIHPGWSSVLDATAFRSACPQFDYRGRIVGNEDCLFLNIYTPGYRNGQTPSYPVMVFVHGGNFETGASSQYGPQKLVDKDVVVVTINYRLGILGFLSTGDSVCPGNLGLLDQNLALKWVRDNVAQFGGDPSQVTLFGQGSGAVSVFLHILSPLSQGLFVRAIAESGSPLSDWAVEPEPAQFKRIVAQGAGCPTDGPSFALIDCLMQTPSSEFLRIQQESKVFGDFPVRTAPVVEKFNPQGAFLPDEPATLLERGEFRRVPLIAGVNKDETAFFFPVLSGYLRDRSARSATYVRDQLLPRFLSSALRYNRPPTDVVDSVDETYFRDVNPLDTNSVIKAFINMSTDAMFVAPNQLTLAKYSRFEAPTYMYVFEYRGDTSLLDARLGFQRQSYDLGVSNGDELIYLFDVTADGLRPLSSLDSLVSSRIINLWTDFAKSGMAPQYPNFEYPAWPRASPSNVSSYRIGRSLQPGTEYRVEATRFWSGISPALLGQRGSEDDGTRSGALVTPPGYVEPLYRTLAWTMVAVAIALALALIVLLVVLYNQKKSQSFRASSDLDNSRVSGGGSTLY</sequence>
<evidence type="ECO:0000313" key="8">
    <source>
        <dbReference type="Proteomes" id="UP000821837"/>
    </source>
</evidence>
<reference evidence="7" key="1">
    <citation type="journal article" date="2020" name="Cell">
        <title>Large-Scale Comparative Analyses of Tick Genomes Elucidate Their Genetic Diversity and Vector Capacities.</title>
        <authorList>
            <consortium name="Tick Genome and Microbiome Consortium (TIGMIC)"/>
            <person name="Jia N."/>
            <person name="Wang J."/>
            <person name="Shi W."/>
            <person name="Du L."/>
            <person name="Sun Y."/>
            <person name="Zhan W."/>
            <person name="Jiang J.F."/>
            <person name="Wang Q."/>
            <person name="Zhang B."/>
            <person name="Ji P."/>
            <person name="Bell-Sakyi L."/>
            <person name="Cui X.M."/>
            <person name="Yuan T.T."/>
            <person name="Jiang B.G."/>
            <person name="Yang W.F."/>
            <person name="Lam T.T."/>
            <person name="Chang Q.C."/>
            <person name="Ding S.J."/>
            <person name="Wang X.J."/>
            <person name="Zhu J.G."/>
            <person name="Ruan X.D."/>
            <person name="Zhao L."/>
            <person name="Wei J.T."/>
            <person name="Ye R.Z."/>
            <person name="Que T.C."/>
            <person name="Du C.H."/>
            <person name="Zhou Y.H."/>
            <person name="Cheng J.X."/>
            <person name="Dai P.F."/>
            <person name="Guo W.B."/>
            <person name="Han X.H."/>
            <person name="Huang E.J."/>
            <person name="Li L.F."/>
            <person name="Wei W."/>
            <person name="Gao Y.C."/>
            <person name="Liu J.Z."/>
            <person name="Shao H.Z."/>
            <person name="Wang X."/>
            <person name="Wang C.C."/>
            <person name="Yang T.C."/>
            <person name="Huo Q.B."/>
            <person name="Li W."/>
            <person name="Chen H.Y."/>
            <person name="Chen S.E."/>
            <person name="Zhou L.G."/>
            <person name="Ni X.B."/>
            <person name="Tian J.H."/>
            <person name="Sheng Y."/>
            <person name="Liu T."/>
            <person name="Pan Y.S."/>
            <person name="Xia L.Y."/>
            <person name="Li J."/>
            <person name="Zhao F."/>
            <person name="Cao W.C."/>
        </authorList>
    </citation>
    <scope>NUCLEOTIDE SEQUENCE</scope>
    <source>
        <strain evidence="7">Rsan-2018</strain>
    </source>
</reference>
<feature type="region of interest" description="Disordered" evidence="4">
    <location>
        <begin position="1"/>
        <end position="109"/>
    </location>
</feature>
<protein>
    <recommendedName>
        <fullName evidence="6">Carboxylesterase type B domain-containing protein</fullName>
    </recommendedName>
</protein>
<gene>
    <name evidence="7" type="ORF">HPB52_002579</name>
</gene>
<dbReference type="Pfam" id="PF00135">
    <property type="entry name" value="COesterase"/>
    <property type="match status" value="1"/>
</dbReference>
<evidence type="ECO:0000256" key="3">
    <source>
        <dbReference type="ARBA" id="ARBA00023180"/>
    </source>
</evidence>
<keyword evidence="3" id="KW-0325">Glycoprotein</keyword>
<evidence type="ECO:0000256" key="4">
    <source>
        <dbReference type="SAM" id="MobiDB-lite"/>
    </source>
</evidence>
<feature type="domain" description="Carboxylesterase type B" evidence="6">
    <location>
        <begin position="199"/>
        <end position="721"/>
    </location>
</feature>
<feature type="transmembrane region" description="Helical" evidence="5">
    <location>
        <begin position="758"/>
        <end position="781"/>
    </location>
</feature>
<organism evidence="7 8">
    <name type="scientific">Rhipicephalus sanguineus</name>
    <name type="common">Brown dog tick</name>
    <name type="synonym">Ixodes sanguineus</name>
    <dbReference type="NCBI Taxonomy" id="34632"/>
    <lineage>
        <taxon>Eukaryota</taxon>
        <taxon>Metazoa</taxon>
        <taxon>Ecdysozoa</taxon>
        <taxon>Arthropoda</taxon>
        <taxon>Chelicerata</taxon>
        <taxon>Arachnida</taxon>
        <taxon>Acari</taxon>
        <taxon>Parasitiformes</taxon>
        <taxon>Ixodida</taxon>
        <taxon>Ixodoidea</taxon>
        <taxon>Ixodidae</taxon>
        <taxon>Rhipicephalinae</taxon>
        <taxon>Rhipicephalus</taxon>
        <taxon>Rhipicephalus</taxon>
    </lineage>
</organism>